<protein>
    <recommendedName>
        <fullName evidence="8">Cx9C motif-containing protein 4</fullName>
    </recommendedName>
</protein>
<dbReference type="Pfam" id="PF08991">
    <property type="entry name" value="CMC4"/>
    <property type="match status" value="1"/>
</dbReference>
<evidence type="ECO:0000256" key="5">
    <source>
        <dbReference type="PIRSR" id="PIRSR627179-50"/>
    </source>
</evidence>
<feature type="disulfide bond" evidence="5">
    <location>
        <begin position="8"/>
        <end position="39"/>
    </location>
</feature>
<evidence type="ECO:0008006" key="8">
    <source>
        <dbReference type="Google" id="ProtNLM"/>
    </source>
</evidence>
<organism evidence="6 7">
    <name type="scientific">Pyxicephalus adspersus</name>
    <name type="common">African bullfrog</name>
    <dbReference type="NCBI Taxonomy" id="30357"/>
    <lineage>
        <taxon>Eukaryota</taxon>
        <taxon>Metazoa</taxon>
        <taxon>Chordata</taxon>
        <taxon>Craniata</taxon>
        <taxon>Vertebrata</taxon>
        <taxon>Euteleostomi</taxon>
        <taxon>Amphibia</taxon>
        <taxon>Batrachia</taxon>
        <taxon>Anura</taxon>
        <taxon>Neobatrachia</taxon>
        <taxon>Ranoidea</taxon>
        <taxon>Pyxicephalidae</taxon>
        <taxon>Pyxicephalinae</taxon>
        <taxon>Pyxicephalus</taxon>
    </lineage>
</organism>
<dbReference type="Proteomes" id="UP001181693">
    <property type="component" value="Unassembled WGS sequence"/>
</dbReference>
<comment type="similarity">
    <text evidence="2">Belongs to the CMC4 family.</text>
</comment>
<keyword evidence="7" id="KW-1185">Reference proteome</keyword>
<feature type="disulfide bond" evidence="5">
    <location>
        <begin position="40"/>
        <end position="51"/>
    </location>
</feature>
<dbReference type="PROSITE" id="PS51808">
    <property type="entry name" value="CHCH"/>
    <property type="match status" value="1"/>
</dbReference>
<sequence length="70" mass="7979">MSQRKDPCQRAACAIQKCLQANNYKEGQCQSELQEMRICCSKLMNQKSVCCSGFNSQQTNDRKTENPTNQ</sequence>
<feature type="disulfide bond" evidence="5">
    <location>
        <begin position="18"/>
        <end position="29"/>
    </location>
</feature>
<evidence type="ECO:0000313" key="7">
    <source>
        <dbReference type="Proteomes" id="UP001181693"/>
    </source>
</evidence>
<gene>
    <name evidence="6" type="ORF">GDO54_018313</name>
</gene>
<evidence type="ECO:0000313" key="6">
    <source>
        <dbReference type="EMBL" id="DBA21711.1"/>
    </source>
</evidence>
<keyword evidence="4 5" id="KW-1015">Disulfide bond</keyword>
<dbReference type="SUPFAM" id="SSF47072">
    <property type="entry name" value="Cysteine alpha-hairpin motif"/>
    <property type="match status" value="1"/>
</dbReference>
<reference evidence="6" key="1">
    <citation type="thesis" date="2020" institute="ProQuest LLC" country="789 East Eisenhower Parkway, Ann Arbor, MI, USA">
        <title>Comparative Genomics and Chromosome Evolution.</title>
        <authorList>
            <person name="Mudd A.B."/>
        </authorList>
    </citation>
    <scope>NUCLEOTIDE SEQUENCE</scope>
    <source>
        <strain evidence="6">1538</strain>
        <tissue evidence="6">Blood</tissue>
    </source>
</reference>
<evidence type="ECO:0000256" key="2">
    <source>
        <dbReference type="ARBA" id="ARBA00009858"/>
    </source>
</evidence>
<name>A0AAV3ABL7_PYXAD</name>
<proteinExistence type="inferred from homology"/>
<dbReference type="EMBL" id="DYDO01000007">
    <property type="protein sequence ID" value="DBA21711.1"/>
    <property type="molecule type" value="Genomic_DNA"/>
</dbReference>
<accession>A0AAV3ABL7</accession>
<evidence type="ECO:0000256" key="4">
    <source>
        <dbReference type="ARBA" id="ARBA00023157"/>
    </source>
</evidence>
<dbReference type="PANTHER" id="PTHR15590">
    <property type="entry name" value="CX9C MOTIF-CONTAINING PROTEIN 4"/>
    <property type="match status" value="1"/>
</dbReference>
<comment type="subcellular location">
    <subcellularLocation>
        <location evidence="1">Mitochondrion</location>
    </subcellularLocation>
</comment>
<comment type="caution">
    <text evidence="6">The sequence shown here is derived from an EMBL/GenBank/DDBJ whole genome shotgun (WGS) entry which is preliminary data.</text>
</comment>
<evidence type="ECO:0000256" key="1">
    <source>
        <dbReference type="ARBA" id="ARBA00004173"/>
    </source>
</evidence>
<keyword evidence="3" id="KW-0496">Mitochondrion</keyword>
<dbReference type="InterPro" id="IPR027179">
    <property type="entry name" value="CMC4"/>
</dbReference>
<dbReference type="GO" id="GO:0005758">
    <property type="term" value="C:mitochondrial intermembrane space"/>
    <property type="evidence" value="ECO:0007669"/>
    <property type="project" value="TreeGrafter"/>
</dbReference>
<evidence type="ECO:0000256" key="3">
    <source>
        <dbReference type="ARBA" id="ARBA00023128"/>
    </source>
</evidence>
<dbReference type="InterPro" id="IPR009069">
    <property type="entry name" value="Cys_alpha_HP_mot_SF"/>
</dbReference>
<dbReference type="PANTHER" id="PTHR15590:SF0">
    <property type="entry name" value="CX9C MOTIF-CONTAINING PROTEIN 4"/>
    <property type="match status" value="1"/>
</dbReference>
<dbReference type="Gene3D" id="1.10.287.1130">
    <property type="entry name" value="CytochromE C oxidase copper chaperone"/>
    <property type="match status" value="1"/>
</dbReference>
<dbReference type="AlphaFoldDB" id="A0AAV3ABL7"/>